<dbReference type="AlphaFoldDB" id="J9GVQ1"/>
<gene>
    <name evidence="1" type="ORF">EVA_07257</name>
</gene>
<accession>J9GVQ1</accession>
<dbReference type="EMBL" id="AMCI01001745">
    <property type="protein sequence ID" value="EJX04635.1"/>
    <property type="molecule type" value="Genomic_DNA"/>
</dbReference>
<comment type="caution">
    <text evidence="1">The sequence shown here is derived from an EMBL/GenBank/DDBJ whole genome shotgun (WGS) entry which is preliminary data.</text>
</comment>
<proteinExistence type="predicted"/>
<organism evidence="1">
    <name type="scientific">gut metagenome</name>
    <dbReference type="NCBI Taxonomy" id="749906"/>
    <lineage>
        <taxon>unclassified sequences</taxon>
        <taxon>metagenomes</taxon>
        <taxon>organismal metagenomes</taxon>
    </lineage>
</organism>
<evidence type="ECO:0000313" key="1">
    <source>
        <dbReference type="EMBL" id="EJX04635.1"/>
    </source>
</evidence>
<sequence length="50" mass="5385">MTLVAGGIGQTQVFIMQRTSPFAVQNFLQFLDIQHSGYTVADGADNLAVL</sequence>
<reference evidence="1" key="1">
    <citation type="journal article" date="2012" name="PLoS ONE">
        <title>Gene sets for utilization of primary and secondary nutrition supplies in the distal gut of endangered iberian lynx.</title>
        <authorList>
            <person name="Alcaide M."/>
            <person name="Messina E."/>
            <person name="Richter M."/>
            <person name="Bargiela R."/>
            <person name="Peplies J."/>
            <person name="Huws S.A."/>
            <person name="Newbold C.J."/>
            <person name="Golyshin P.N."/>
            <person name="Simon M.A."/>
            <person name="Lopez G."/>
            <person name="Yakimov M.M."/>
            <person name="Ferrer M."/>
        </authorList>
    </citation>
    <scope>NUCLEOTIDE SEQUENCE</scope>
</reference>
<protein>
    <submittedName>
        <fullName evidence="1">Uncharacterized protein</fullName>
    </submittedName>
</protein>
<name>J9GVQ1_9ZZZZ</name>